<keyword evidence="3" id="KW-1185">Reference proteome</keyword>
<dbReference type="AlphaFoldDB" id="A0A7X2MZC8"/>
<organism evidence="2 3">
    <name type="scientific">Inconstantimicrobium porci</name>
    <dbReference type="NCBI Taxonomy" id="2652291"/>
    <lineage>
        <taxon>Bacteria</taxon>
        <taxon>Bacillati</taxon>
        <taxon>Bacillota</taxon>
        <taxon>Clostridia</taxon>
        <taxon>Eubacteriales</taxon>
        <taxon>Clostridiaceae</taxon>
        <taxon>Inconstantimicrobium</taxon>
    </lineage>
</organism>
<keyword evidence="1" id="KW-0812">Transmembrane</keyword>
<evidence type="ECO:0000313" key="2">
    <source>
        <dbReference type="EMBL" id="MSR91869.1"/>
    </source>
</evidence>
<protein>
    <recommendedName>
        <fullName evidence="4">Cxxc_20_cxxc protein</fullName>
    </recommendedName>
</protein>
<proteinExistence type="predicted"/>
<keyword evidence="1" id="KW-0472">Membrane</keyword>
<comment type="caution">
    <text evidence="2">The sequence shown here is derived from an EMBL/GenBank/DDBJ whole genome shotgun (WGS) entry which is preliminary data.</text>
</comment>
<evidence type="ECO:0008006" key="4">
    <source>
        <dbReference type="Google" id="ProtNLM"/>
    </source>
</evidence>
<evidence type="ECO:0000313" key="3">
    <source>
        <dbReference type="Proteomes" id="UP000460287"/>
    </source>
</evidence>
<dbReference type="Proteomes" id="UP000460287">
    <property type="component" value="Unassembled WGS sequence"/>
</dbReference>
<dbReference type="RefSeq" id="WP_154531767.1">
    <property type="nucleotide sequence ID" value="NZ_JAQXTV010000070.1"/>
</dbReference>
<evidence type="ECO:0000256" key="1">
    <source>
        <dbReference type="SAM" id="Phobius"/>
    </source>
</evidence>
<name>A0A7X2MZC8_9CLOT</name>
<keyword evidence="1" id="KW-1133">Transmembrane helix</keyword>
<gene>
    <name evidence="2" type="ORF">FYJ33_10745</name>
</gene>
<accession>A0A7X2MZC8</accession>
<feature type="transmembrane region" description="Helical" evidence="1">
    <location>
        <begin position="45"/>
        <end position="64"/>
    </location>
</feature>
<reference evidence="2 3" key="1">
    <citation type="submission" date="2019-08" db="EMBL/GenBank/DDBJ databases">
        <title>In-depth cultivation of the pig gut microbiome towards novel bacterial diversity and tailored functional studies.</title>
        <authorList>
            <person name="Wylensek D."/>
            <person name="Hitch T.C.A."/>
            <person name="Clavel T."/>
        </authorList>
    </citation>
    <scope>NUCLEOTIDE SEQUENCE [LARGE SCALE GENOMIC DNA]</scope>
    <source>
        <strain evidence="2 3">WCA-383-APC-5B</strain>
    </source>
</reference>
<dbReference type="EMBL" id="VULX01000017">
    <property type="protein sequence ID" value="MSR91869.1"/>
    <property type="molecule type" value="Genomic_DNA"/>
</dbReference>
<sequence length="102" mass="11985">MESCHKCGCEFSYIEKLKALSSVNYKGEIKCKKCGCLHKVERHNLLMPTLFALPMLLLIFLIQYKQSNKMFYYFVLGYLLYDACLKLLEPFFTKVVVVKKKK</sequence>
<feature type="transmembrane region" description="Helical" evidence="1">
    <location>
        <begin position="70"/>
        <end position="92"/>
    </location>
</feature>